<gene>
    <name evidence="2" type="ORF">OB236_21270</name>
</gene>
<sequence>MALSKAKKIRQKQAREGKYNPELNRLSWNGLDPAARITPTLREHKEKLQRKHKWNHSLDSRDGSIYLLYRSI</sequence>
<feature type="region of interest" description="Disordered" evidence="1">
    <location>
        <begin position="1"/>
        <end position="21"/>
    </location>
</feature>
<evidence type="ECO:0000256" key="1">
    <source>
        <dbReference type="SAM" id="MobiDB-lite"/>
    </source>
</evidence>
<comment type="caution">
    <text evidence="2">The sequence shown here is derived from an EMBL/GenBank/DDBJ whole genome shotgun (WGS) entry which is preliminary data.</text>
</comment>
<reference evidence="2 3" key="1">
    <citation type="submission" date="2022-09" db="EMBL/GenBank/DDBJ databases">
        <authorList>
            <person name="Han X.L."/>
            <person name="Wang Q."/>
            <person name="Lu T."/>
        </authorList>
    </citation>
    <scope>NUCLEOTIDE SEQUENCE [LARGE SCALE GENOMIC DNA]</scope>
    <source>
        <strain evidence="2 3">WQ 127069</strain>
    </source>
</reference>
<keyword evidence="3" id="KW-1185">Reference proteome</keyword>
<name>A0ABT2UJ21_9BACL</name>
<dbReference type="RefSeq" id="WP_076229075.1">
    <property type="nucleotide sequence ID" value="NZ_JAOQIO010000084.1"/>
</dbReference>
<dbReference type="EMBL" id="JAOQIO010000084">
    <property type="protein sequence ID" value="MCU6794644.1"/>
    <property type="molecule type" value="Genomic_DNA"/>
</dbReference>
<evidence type="ECO:0000313" key="3">
    <source>
        <dbReference type="Proteomes" id="UP001652445"/>
    </source>
</evidence>
<dbReference type="Proteomes" id="UP001652445">
    <property type="component" value="Unassembled WGS sequence"/>
</dbReference>
<accession>A0ABT2UJ21</accession>
<feature type="compositionally biased region" description="Basic residues" evidence="1">
    <location>
        <begin position="1"/>
        <end position="12"/>
    </location>
</feature>
<organism evidence="2 3">
    <name type="scientific">Paenibacillus baimaensis</name>
    <dbReference type="NCBI Taxonomy" id="2982185"/>
    <lineage>
        <taxon>Bacteria</taxon>
        <taxon>Bacillati</taxon>
        <taxon>Bacillota</taxon>
        <taxon>Bacilli</taxon>
        <taxon>Bacillales</taxon>
        <taxon>Paenibacillaceae</taxon>
        <taxon>Paenibacillus</taxon>
    </lineage>
</organism>
<evidence type="ECO:0000313" key="2">
    <source>
        <dbReference type="EMBL" id="MCU6794644.1"/>
    </source>
</evidence>
<proteinExistence type="predicted"/>
<protein>
    <submittedName>
        <fullName evidence="2">Uncharacterized protein</fullName>
    </submittedName>
</protein>